<feature type="compositionally biased region" description="Low complexity" evidence="1">
    <location>
        <begin position="362"/>
        <end position="384"/>
    </location>
</feature>
<sequence>MSSLFGAPPAAPAETCMSLQISCATGPQSQSFEEVRIADYLTSYRATGRPPPPCPPYPTEPAARTAQGLPPLFVPAPFPGTASTSPAPSIFGGGSAAASTSSSSASVITDPARLPLPQTFAAPVAVGTGSERESFASIAAQPEYGHWSHEELRYHAYLRGMRAPPPGTPMFAPTAPPVPVSAAAPAFPGAPAPVQDGGDTFMSITARPEFAGHSVEELRLSFLRTGAELTSAQIFAGATGPGPSSVAPSSLSLSQPTLAPPNPFSAPSLAPPPPQQTMFGSTPSPLGTHQPPTMFGQVQPQPQPQPLFGGGVQAQGQSIFGGARPGPQPTQGGFSFGSAPASTPAQQGGGGVFGAPAPAPAAPSSFSFGAPQPPAQQQGAFGAPAPAPASAPPFSFGGTPTTTQPPAQGGGGFSWGGAPPQPQPPAQGGGGGFSFGATPAPAAGAGGTGTGFAFGGRRF</sequence>
<gene>
    <name evidence="2" type="ORF">MVEN_00614400</name>
</gene>
<dbReference type="AlphaFoldDB" id="A0A8H7D8D8"/>
<feature type="compositionally biased region" description="Low complexity" evidence="1">
    <location>
        <begin position="392"/>
        <end position="407"/>
    </location>
</feature>
<organism evidence="2 3">
    <name type="scientific">Mycena venus</name>
    <dbReference type="NCBI Taxonomy" id="2733690"/>
    <lineage>
        <taxon>Eukaryota</taxon>
        <taxon>Fungi</taxon>
        <taxon>Dikarya</taxon>
        <taxon>Basidiomycota</taxon>
        <taxon>Agaricomycotina</taxon>
        <taxon>Agaricomycetes</taxon>
        <taxon>Agaricomycetidae</taxon>
        <taxon>Agaricales</taxon>
        <taxon>Marasmiineae</taxon>
        <taxon>Mycenaceae</taxon>
        <taxon>Mycena</taxon>
    </lineage>
</organism>
<keyword evidence="3" id="KW-1185">Reference proteome</keyword>
<evidence type="ECO:0000313" key="3">
    <source>
        <dbReference type="Proteomes" id="UP000620124"/>
    </source>
</evidence>
<feature type="compositionally biased region" description="Pro residues" evidence="1">
    <location>
        <begin position="258"/>
        <end position="275"/>
    </location>
</feature>
<feature type="compositionally biased region" description="Gly residues" evidence="1">
    <location>
        <begin position="444"/>
        <end position="459"/>
    </location>
</feature>
<proteinExistence type="predicted"/>
<name>A0A8H7D8D8_9AGAR</name>
<protein>
    <submittedName>
        <fullName evidence="2">Uncharacterized protein</fullName>
    </submittedName>
</protein>
<accession>A0A8H7D8D8</accession>
<evidence type="ECO:0000313" key="2">
    <source>
        <dbReference type="EMBL" id="KAF7362653.1"/>
    </source>
</evidence>
<dbReference type="Gene3D" id="1.10.10.2360">
    <property type="match status" value="1"/>
</dbReference>
<dbReference type="OrthoDB" id="3234974at2759"/>
<comment type="caution">
    <text evidence="2">The sequence shown here is derived from an EMBL/GenBank/DDBJ whole genome shotgun (WGS) entry which is preliminary data.</text>
</comment>
<reference evidence="2" key="1">
    <citation type="submission" date="2020-05" db="EMBL/GenBank/DDBJ databases">
        <title>Mycena genomes resolve the evolution of fungal bioluminescence.</title>
        <authorList>
            <person name="Tsai I.J."/>
        </authorList>
    </citation>
    <scope>NUCLEOTIDE SEQUENCE</scope>
    <source>
        <strain evidence="2">CCC161011</strain>
    </source>
</reference>
<feature type="region of interest" description="Disordered" evidence="1">
    <location>
        <begin position="239"/>
        <end position="459"/>
    </location>
</feature>
<dbReference type="Proteomes" id="UP000620124">
    <property type="component" value="Unassembled WGS sequence"/>
</dbReference>
<dbReference type="EMBL" id="JACAZI010000004">
    <property type="protein sequence ID" value="KAF7362653.1"/>
    <property type="molecule type" value="Genomic_DNA"/>
</dbReference>
<evidence type="ECO:0000256" key="1">
    <source>
        <dbReference type="SAM" id="MobiDB-lite"/>
    </source>
</evidence>
<feature type="compositionally biased region" description="Low complexity" evidence="1">
    <location>
        <begin position="239"/>
        <end position="254"/>
    </location>
</feature>
<feature type="compositionally biased region" description="Polar residues" evidence="1">
    <location>
        <begin position="276"/>
        <end position="291"/>
    </location>
</feature>